<organism evidence="3 4">
    <name type="scientific">Sclerotinia nivalis</name>
    <dbReference type="NCBI Taxonomy" id="352851"/>
    <lineage>
        <taxon>Eukaryota</taxon>
        <taxon>Fungi</taxon>
        <taxon>Dikarya</taxon>
        <taxon>Ascomycota</taxon>
        <taxon>Pezizomycotina</taxon>
        <taxon>Leotiomycetes</taxon>
        <taxon>Helotiales</taxon>
        <taxon>Sclerotiniaceae</taxon>
        <taxon>Sclerotinia</taxon>
    </lineage>
</organism>
<comment type="caution">
    <text evidence="3">The sequence shown here is derived from an EMBL/GenBank/DDBJ whole genome shotgun (WGS) entry which is preliminary data.</text>
</comment>
<dbReference type="EMBL" id="JAPEIS010000012">
    <property type="protein sequence ID" value="KAJ8061122.1"/>
    <property type="molecule type" value="Genomic_DNA"/>
</dbReference>
<keyword evidence="2" id="KW-0732">Signal</keyword>
<evidence type="ECO:0000256" key="1">
    <source>
        <dbReference type="SAM" id="MobiDB-lite"/>
    </source>
</evidence>
<accession>A0A9X0AE17</accession>
<evidence type="ECO:0000313" key="3">
    <source>
        <dbReference type="EMBL" id="KAJ8061122.1"/>
    </source>
</evidence>
<protein>
    <submittedName>
        <fullName evidence="3">Uncharacterized protein</fullName>
    </submittedName>
</protein>
<name>A0A9X0AE17_9HELO</name>
<reference evidence="3" key="1">
    <citation type="submission" date="2022-11" db="EMBL/GenBank/DDBJ databases">
        <title>Genome Resource of Sclerotinia nivalis Strain SnTB1, a Plant Pathogen Isolated from American Ginseng.</title>
        <authorList>
            <person name="Fan S."/>
        </authorList>
    </citation>
    <scope>NUCLEOTIDE SEQUENCE</scope>
    <source>
        <strain evidence="3">SnTB1</strain>
    </source>
</reference>
<evidence type="ECO:0000256" key="2">
    <source>
        <dbReference type="SAM" id="SignalP"/>
    </source>
</evidence>
<keyword evidence="4" id="KW-1185">Reference proteome</keyword>
<evidence type="ECO:0000313" key="4">
    <source>
        <dbReference type="Proteomes" id="UP001152300"/>
    </source>
</evidence>
<dbReference type="OrthoDB" id="3564890at2759"/>
<gene>
    <name evidence="3" type="ORF">OCU04_010196</name>
</gene>
<feature type="compositionally biased region" description="Low complexity" evidence="1">
    <location>
        <begin position="69"/>
        <end position="80"/>
    </location>
</feature>
<feature type="compositionally biased region" description="Low complexity" evidence="1">
    <location>
        <begin position="90"/>
        <end position="114"/>
    </location>
</feature>
<sequence>MQLSSAFFLALAIATVSGSAGTSESKTALGAAKPIGIGAASGIGAIPGLRARFVHGPYRRKNSYESTYTEGTGAAKATGGANSGEGYSSGNGSAQPSGSGGEAPAESSVASPSGWTGGFGGNTTKTAEAGSATATGTGNAGNGAASASGAGVASATSISPAIPTGGAASLSNNGGTVAVAGLSMAFAVFM</sequence>
<feature type="signal peptide" evidence="2">
    <location>
        <begin position="1"/>
        <end position="18"/>
    </location>
</feature>
<dbReference type="AlphaFoldDB" id="A0A9X0AE17"/>
<dbReference type="Proteomes" id="UP001152300">
    <property type="component" value="Unassembled WGS sequence"/>
</dbReference>
<feature type="compositionally biased region" description="Low complexity" evidence="1">
    <location>
        <begin position="123"/>
        <end position="157"/>
    </location>
</feature>
<feature type="region of interest" description="Disordered" evidence="1">
    <location>
        <begin position="69"/>
        <end position="158"/>
    </location>
</feature>
<proteinExistence type="predicted"/>
<feature type="chain" id="PRO_5040946599" evidence="2">
    <location>
        <begin position="19"/>
        <end position="190"/>
    </location>
</feature>